<dbReference type="OrthoDB" id="6780760at2759"/>
<accession>A0A8S3Y4J6</accession>
<comment type="caution">
    <text evidence="1">The sequence shown here is derived from an EMBL/GenBank/DDBJ whole genome shotgun (WGS) entry which is preliminary data.</text>
</comment>
<evidence type="ECO:0000313" key="2">
    <source>
        <dbReference type="Proteomes" id="UP000691718"/>
    </source>
</evidence>
<reference evidence="1" key="1">
    <citation type="submission" date="2021-04" db="EMBL/GenBank/DDBJ databases">
        <authorList>
            <person name="Tunstrom K."/>
        </authorList>
    </citation>
    <scope>NUCLEOTIDE SEQUENCE</scope>
</reference>
<organism evidence="1 2">
    <name type="scientific">Parnassius apollo</name>
    <name type="common">Apollo butterfly</name>
    <name type="synonym">Papilio apollo</name>
    <dbReference type="NCBI Taxonomy" id="110799"/>
    <lineage>
        <taxon>Eukaryota</taxon>
        <taxon>Metazoa</taxon>
        <taxon>Ecdysozoa</taxon>
        <taxon>Arthropoda</taxon>
        <taxon>Hexapoda</taxon>
        <taxon>Insecta</taxon>
        <taxon>Pterygota</taxon>
        <taxon>Neoptera</taxon>
        <taxon>Endopterygota</taxon>
        <taxon>Lepidoptera</taxon>
        <taxon>Glossata</taxon>
        <taxon>Ditrysia</taxon>
        <taxon>Papilionoidea</taxon>
        <taxon>Papilionidae</taxon>
        <taxon>Parnassiinae</taxon>
        <taxon>Parnassini</taxon>
        <taxon>Parnassius</taxon>
        <taxon>Parnassius</taxon>
    </lineage>
</organism>
<name>A0A8S3Y4J6_PARAO</name>
<dbReference type="EMBL" id="CAJQZP010001468">
    <property type="protein sequence ID" value="CAG5049166.1"/>
    <property type="molecule type" value="Genomic_DNA"/>
</dbReference>
<keyword evidence="2" id="KW-1185">Reference proteome</keyword>
<sequence>MDGGGVLIAVLRNIPSARVERWESNCEDLWVSVQTKIAICAVYLPSPVKSDTLTYFLDKVDNITNQPNNVLIMGNFNLGFINWSRDHIAQMVPSNYNSTLGCGLVDFMYLNNFSQFNNIPNSDARYLDLIMSNFPGVDVSEPLEL</sequence>
<evidence type="ECO:0000313" key="1">
    <source>
        <dbReference type="EMBL" id="CAG5049166.1"/>
    </source>
</evidence>
<protein>
    <submittedName>
        <fullName evidence="1">(apollo) hypothetical protein</fullName>
    </submittedName>
</protein>
<dbReference type="AlphaFoldDB" id="A0A8S3Y4J6"/>
<gene>
    <name evidence="1" type="ORF">PAPOLLO_LOCUS24419</name>
</gene>
<dbReference type="Proteomes" id="UP000691718">
    <property type="component" value="Unassembled WGS sequence"/>
</dbReference>
<proteinExistence type="predicted"/>